<dbReference type="EMBL" id="KQ964262">
    <property type="protein sequence ID" value="KXJ87524.1"/>
    <property type="molecule type" value="Genomic_DNA"/>
</dbReference>
<feature type="repeat" description="ANK" evidence="3">
    <location>
        <begin position="510"/>
        <end position="542"/>
    </location>
</feature>
<dbReference type="Proteomes" id="UP000070501">
    <property type="component" value="Unassembled WGS sequence"/>
</dbReference>
<evidence type="ECO:0000259" key="5">
    <source>
        <dbReference type="PROSITE" id="PS50181"/>
    </source>
</evidence>
<evidence type="ECO:0000256" key="2">
    <source>
        <dbReference type="ARBA" id="ARBA00023043"/>
    </source>
</evidence>
<dbReference type="InterPro" id="IPR036770">
    <property type="entry name" value="Ankyrin_rpt-contain_sf"/>
</dbReference>
<dbReference type="Pfam" id="PF00023">
    <property type="entry name" value="Ank"/>
    <property type="match status" value="3"/>
</dbReference>
<gene>
    <name evidence="6" type="ORF">Micbo1qcDRAFT_197828</name>
</gene>
<protein>
    <submittedName>
        <fullName evidence="6">Ankyrin repeat-containing domain protein</fullName>
    </submittedName>
</protein>
<dbReference type="SUPFAM" id="SSF48403">
    <property type="entry name" value="Ankyrin repeat"/>
    <property type="match status" value="3"/>
</dbReference>
<feature type="domain" description="F-box" evidence="5">
    <location>
        <begin position="6"/>
        <end position="51"/>
    </location>
</feature>
<dbReference type="PANTHER" id="PTHR24198:SF165">
    <property type="entry name" value="ANKYRIN REPEAT-CONTAINING PROTEIN-RELATED"/>
    <property type="match status" value="1"/>
</dbReference>
<feature type="repeat" description="ANK" evidence="3">
    <location>
        <begin position="1021"/>
        <end position="1053"/>
    </location>
</feature>
<sequence length="1307" mass="139760">MCSQATVALASLPAELILAVTRHLSTSHALALARTSRHFNAIVTDFVYERHVQYSAGPSFPLWWAVIHKSPALARRALEAGVDPEDLVGYERSHYEQPDASPLWLATHNNDLPVVKILLEHGADPSAMRKESPLMLAAQMGYVDIARALLDTAQEAYRGPQRVSKGPWFINARDNRGHTALHIAAAAGHAEVCHLLLAKGARLEARDSFGQTPLHRAVCSSSLATVKALLAGGADPLLTDYALRSSYGNRPDRGECNALDLAIDALGAGMNLDTKTGILESLVLNVQRETADGRKWLPLSQLQAYGLLTSSSVAVAGTLLQHGLQPDPRDSSGCTPLIAIAGLYNTNPGKEPRIRDLLSAGADVNAAGEGRTTALMKAARSGSSEVVELLLFHGASLTATDCDGMSPVAHAAVGGNLNTAETLFRHLHASRCGLRAEADHEPRKMRDGRIPKGSPQRYCPAITEQLEAEVHDDEFSEGATPLMLAIRHKRQNAAELFMSNGASIDVVTNTGVTTLGLAASVGILDLARRLLEYGISPDVRDDLGTSPLMHAASCGNLDMVKLLIQHGADVHMGNEMIVEDLETPVETPFLLAARAGSCQTVSYLIEAGVDPKSQIELDPELIPDCYRRHWKDMIQLLTDILHLNTSEIMTTEPALSREAVSLASLPHELVLYIARHLSTTEALSLAQTCRHLNIVTDFAYKRHIRHARRADLPLWNATIRKNTALARRALAAGADPNARIAVTSTSETGIFEDMIPPLCVAVDKNDPEMVKLLLDHGADPCAAYRDMERVLMRAAGAGHIDICHALLAAASGTKPGEPAARIPWFVDVRDRKGQTALHLAAGTGHTEICDILLEHGARLEARCLSGLTPLYQAVAGGMLVTVVFLLNAGADPLLIDSSDVYFSGNVLDKAAAAVGVETVVPIDAQIAVLEAVISTIQGTIIEKRRAPIDEQQAHHLLRASDYRAARVLLRGGLHVDARHQASGITPLLAAIASRENDAAKILRIRDLVDFGADVNAAGFPAGTTALMAAARWATLEVAELLLSRGASLFATDHNGVTVLASAGMSANPDTVEALLGRIHEARCGSNADHEPPSYTADQIPQRRGVGQGHCPAIAEQLGLRNHDRGQTPLMMAVLYGTRMTVDLFLANGADIHATDASGREALAIAAEEDKAPIVAHLVERGADIDRRDGRGRTPLMHAAAASALLAVQVLIDHGADVHAVNEVPSAVGGPAVETPFILAVWGGRIDIARKLVEAGVDIAAQLALEPGLQSTGVHNPKMKLFLEGKVESEVKSDYDDMDLEGYLRDMF</sequence>
<dbReference type="PROSITE" id="PS50181">
    <property type="entry name" value="FBOX"/>
    <property type="match status" value="2"/>
</dbReference>
<feature type="repeat" description="ANK" evidence="3">
    <location>
        <begin position="1124"/>
        <end position="1156"/>
    </location>
</feature>
<dbReference type="Pfam" id="PF12796">
    <property type="entry name" value="Ank_2"/>
    <property type="match status" value="6"/>
</dbReference>
<evidence type="ECO:0000256" key="4">
    <source>
        <dbReference type="SAM" id="MobiDB-lite"/>
    </source>
</evidence>
<feature type="compositionally biased region" description="Basic and acidic residues" evidence="4">
    <location>
        <begin position="438"/>
        <end position="450"/>
    </location>
</feature>
<name>A0A136IRG2_9PEZI</name>
<feature type="repeat" description="ANK" evidence="3">
    <location>
        <begin position="98"/>
        <end position="130"/>
    </location>
</feature>
<proteinExistence type="predicted"/>
<accession>A0A136IRG2</accession>
<feature type="repeat" description="ANK" evidence="3">
    <location>
        <begin position="865"/>
        <end position="897"/>
    </location>
</feature>
<keyword evidence="1" id="KW-0677">Repeat</keyword>
<organism evidence="6 7">
    <name type="scientific">Microdochium bolleyi</name>
    <dbReference type="NCBI Taxonomy" id="196109"/>
    <lineage>
        <taxon>Eukaryota</taxon>
        <taxon>Fungi</taxon>
        <taxon>Dikarya</taxon>
        <taxon>Ascomycota</taxon>
        <taxon>Pezizomycotina</taxon>
        <taxon>Sordariomycetes</taxon>
        <taxon>Xylariomycetidae</taxon>
        <taxon>Xylariales</taxon>
        <taxon>Microdochiaceae</taxon>
        <taxon>Microdochium</taxon>
    </lineage>
</organism>
<dbReference type="OrthoDB" id="539213at2759"/>
<keyword evidence="2 3" id="KW-0040">ANK repeat</keyword>
<dbReference type="STRING" id="196109.A0A136IRG2"/>
<feature type="repeat" description="ANK" evidence="3">
    <location>
        <begin position="176"/>
        <end position="208"/>
    </location>
</feature>
<keyword evidence="7" id="KW-1185">Reference proteome</keyword>
<evidence type="ECO:0000256" key="1">
    <source>
        <dbReference type="ARBA" id="ARBA00022737"/>
    </source>
</evidence>
<feature type="repeat" description="ANK" evidence="3">
    <location>
        <begin position="477"/>
        <end position="509"/>
    </location>
</feature>
<dbReference type="SMART" id="SM00248">
    <property type="entry name" value="ANK"/>
    <property type="match status" value="24"/>
</dbReference>
<dbReference type="SUPFAM" id="SSF81383">
    <property type="entry name" value="F-box domain"/>
    <property type="match status" value="2"/>
</dbReference>
<feature type="repeat" description="ANK" evidence="3">
    <location>
        <begin position="370"/>
        <end position="402"/>
    </location>
</feature>
<dbReference type="PRINTS" id="PR01415">
    <property type="entry name" value="ANKYRIN"/>
</dbReference>
<dbReference type="InterPro" id="IPR002110">
    <property type="entry name" value="Ankyrin_rpt"/>
</dbReference>
<evidence type="ECO:0000313" key="7">
    <source>
        <dbReference type="Proteomes" id="UP000070501"/>
    </source>
</evidence>
<dbReference type="InParanoid" id="A0A136IRG2"/>
<dbReference type="SMART" id="SM00256">
    <property type="entry name" value="FBOX"/>
    <property type="match status" value="2"/>
</dbReference>
<feature type="repeat" description="ANK" evidence="3">
    <location>
        <begin position="209"/>
        <end position="241"/>
    </location>
</feature>
<dbReference type="InterPro" id="IPR036047">
    <property type="entry name" value="F-box-like_dom_sf"/>
</dbReference>
<dbReference type="PROSITE" id="PS50088">
    <property type="entry name" value="ANK_REPEAT"/>
    <property type="match status" value="14"/>
</dbReference>
<feature type="repeat" description="ANK" evidence="3">
    <location>
        <begin position="543"/>
        <end position="575"/>
    </location>
</feature>
<dbReference type="Gene3D" id="1.25.40.20">
    <property type="entry name" value="Ankyrin repeat-containing domain"/>
    <property type="match status" value="9"/>
</dbReference>
<feature type="repeat" description="ANK" evidence="3">
    <location>
        <begin position="753"/>
        <end position="785"/>
    </location>
</feature>
<evidence type="ECO:0000313" key="6">
    <source>
        <dbReference type="EMBL" id="KXJ87524.1"/>
    </source>
</evidence>
<reference evidence="7" key="1">
    <citation type="submission" date="2016-02" db="EMBL/GenBank/DDBJ databases">
        <title>Draft genome sequence of Microdochium bolleyi, a fungal endophyte of beachgrass.</title>
        <authorList>
            <consortium name="DOE Joint Genome Institute"/>
            <person name="David A.S."/>
            <person name="May G."/>
            <person name="Haridas S."/>
            <person name="Lim J."/>
            <person name="Wang M."/>
            <person name="Labutti K."/>
            <person name="Lipzen A."/>
            <person name="Barry K."/>
            <person name="Grigoriev I.V."/>
        </authorList>
    </citation>
    <scope>NUCLEOTIDE SEQUENCE [LARGE SCALE GENOMIC DNA]</scope>
    <source>
        <strain evidence="7">J235TASD1</strain>
    </source>
</reference>
<evidence type="ECO:0000256" key="3">
    <source>
        <dbReference type="PROSITE-ProRule" id="PRU00023"/>
    </source>
</evidence>
<feature type="domain" description="F-box" evidence="5">
    <location>
        <begin position="659"/>
        <end position="703"/>
    </location>
</feature>
<dbReference type="PROSITE" id="PS50297">
    <property type="entry name" value="ANK_REP_REGION"/>
    <property type="match status" value="14"/>
</dbReference>
<dbReference type="InterPro" id="IPR001810">
    <property type="entry name" value="F-box_dom"/>
</dbReference>
<dbReference type="PANTHER" id="PTHR24198">
    <property type="entry name" value="ANKYRIN REPEAT AND PROTEIN KINASE DOMAIN-CONTAINING PROTEIN"/>
    <property type="match status" value="1"/>
</dbReference>
<feature type="repeat" description="ANK" evidence="3">
    <location>
        <begin position="1190"/>
        <end position="1222"/>
    </location>
</feature>
<dbReference type="Pfam" id="PF12937">
    <property type="entry name" value="F-box-like"/>
    <property type="match status" value="2"/>
</dbReference>
<feature type="repeat" description="ANK" evidence="3">
    <location>
        <begin position="832"/>
        <end position="864"/>
    </location>
</feature>
<feature type="repeat" description="ANK" evidence="3">
    <location>
        <begin position="1157"/>
        <end position="1189"/>
    </location>
</feature>
<feature type="region of interest" description="Disordered" evidence="4">
    <location>
        <begin position="438"/>
        <end position="457"/>
    </location>
</feature>